<evidence type="ECO:0000259" key="3">
    <source>
        <dbReference type="Pfam" id="PF20009"/>
    </source>
</evidence>
<feature type="domain" description="GEVED" evidence="3">
    <location>
        <begin position="893"/>
        <end position="977"/>
    </location>
</feature>
<dbReference type="InterPro" id="IPR045474">
    <property type="entry name" value="GEVED"/>
</dbReference>
<feature type="transmembrane region" description="Helical" evidence="2">
    <location>
        <begin position="35"/>
        <end position="57"/>
    </location>
</feature>
<feature type="domain" description="GEVED" evidence="3">
    <location>
        <begin position="735"/>
        <end position="804"/>
    </location>
</feature>
<sequence length="984" mass="111703">MEVETMIQEDGETITRSTAKRRHSGKRQNKWKSNLLRLGVGALTIMFFAALASILVYRSVPSIRKSGGIAKKEADIQEIHLKAIFSTNHVLDNGDQPLKIINIDNITDQLNTIFNGKIINVADALFRHHSISKGIVCEDPLSGNILQLNMITFYPADCEYHEYDMCKMQLMEQLKATFSQILSIPIMIQFDDKVSKSIDIRICTITELTATEEETMPTAAKIKAKQAVMPFAAPQKLARNIPRSIDRQYSALQRVDERTTKSGPHRMLLTVTPSAEYQRECGDFSYKETREYSVNVIRRERPTVPPTAPAICPLSVARINLVIMAGEKGTEIRDDKPTNTNFLNQHHMAVTLFEHTVYLLRIQLDCSSQLRTELTATGCNLAQDVNVWIDLNDDGKFDESESGTPYRWPVTSYMAEGIYDIQIYVPLLDSRNIRNGPHKMRISVVPKRNTLFCELFFFAALDATPTSVVPHNAPCSPDVGKLILVVMAGEHRTQIRDDQSTRNALTGKTRSYQHLSVVLYEDTVYLLRIQLECTGEWGREPVDNNCNLPHDVAAWIDLNDDGKFSDIENAAPYRWPLASYIPQGVYDLQIYVPDIDGTRTKSGPHRLRLDVTLNEQYRQKCGKNYYRETREYNVTIVRKNMKQTVDIGGPYLTLSDGVCSKTHGKIVLVIMAGEKGSHIRDDTPLNTQIRDDQNRHHLAVTLYENTIYRQRIQLDCDRRSSRAPFRINCNLAYDVNVYIDLNGDGIFDESESRTPNRWPLRSTMTVGIYDLEIPVPSIDGLTTKGGSHIMRVVVKSSDEVTHCSPGNLVCSVGNSAISSVSLSGEQNTQIRDETKQCSSTNNYNDRSDLTVTLFDNTPYTLHVELSCVQQSGYGNTYSQDPYEFETNCRNARYLGVWIDFNNDGTFDDNTERIVPNSWHRDDPRTTRNDISFTVPQIDGRYNVGGQHRMRVVLVQDERYRQPCQNTGYGEVRDYTVQIIQKPGY</sequence>
<feature type="region of interest" description="Disordered" evidence="1">
    <location>
        <begin position="1"/>
        <end position="26"/>
    </location>
</feature>
<dbReference type="EMBL" id="CAJNOL010001243">
    <property type="protein sequence ID" value="CAF1320318.1"/>
    <property type="molecule type" value="Genomic_DNA"/>
</dbReference>
<proteinExistence type="predicted"/>
<keyword evidence="5" id="KW-1185">Reference proteome</keyword>
<feature type="compositionally biased region" description="Acidic residues" evidence="1">
    <location>
        <begin position="1"/>
        <end position="12"/>
    </location>
</feature>
<evidence type="ECO:0000313" key="5">
    <source>
        <dbReference type="Proteomes" id="UP000663870"/>
    </source>
</evidence>
<reference evidence="4" key="1">
    <citation type="submission" date="2021-02" db="EMBL/GenBank/DDBJ databases">
        <authorList>
            <person name="Nowell W R."/>
        </authorList>
    </citation>
    <scope>NUCLEOTIDE SEQUENCE</scope>
</reference>
<evidence type="ECO:0000256" key="1">
    <source>
        <dbReference type="SAM" id="MobiDB-lite"/>
    </source>
</evidence>
<evidence type="ECO:0000313" key="4">
    <source>
        <dbReference type="EMBL" id="CAF1320318.1"/>
    </source>
</evidence>
<keyword evidence="2" id="KW-0472">Membrane</keyword>
<dbReference type="Proteomes" id="UP000663870">
    <property type="component" value="Unassembled WGS sequence"/>
</dbReference>
<comment type="caution">
    <text evidence="4">The sequence shown here is derived from an EMBL/GenBank/DDBJ whole genome shotgun (WGS) entry which is preliminary data.</text>
</comment>
<dbReference type="Pfam" id="PF20009">
    <property type="entry name" value="GEVED"/>
    <property type="match status" value="4"/>
</dbReference>
<evidence type="ECO:0000256" key="2">
    <source>
        <dbReference type="SAM" id="Phobius"/>
    </source>
</evidence>
<feature type="domain" description="GEVED" evidence="3">
    <location>
        <begin position="552"/>
        <end position="635"/>
    </location>
</feature>
<feature type="domain" description="GEVED" evidence="3">
    <location>
        <begin position="385"/>
        <end position="446"/>
    </location>
</feature>
<keyword evidence="2" id="KW-1133">Transmembrane helix</keyword>
<keyword evidence="2" id="KW-0812">Transmembrane</keyword>
<gene>
    <name evidence="4" type="ORF">JXQ802_LOCUS30508</name>
</gene>
<protein>
    <recommendedName>
        <fullName evidence="3">GEVED domain-containing protein</fullName>
    </recommendedName>
</protein>
<organism evidence="4 5">
    <name type="scientific">Rotaria sordida</name>
    <dbReference type="NCBI Taxonomy" id="392033"/>
    <lineage>
        <taxon>Eukaryota</taxon>
        <taxon>Metazoa</taxon>
        <taxon>Spiralia</taxon>
        <taxon>Gnathifera</taxon>
        <taxon>Rotifera</taxon>
        <taxon>Eurotatoria</taxon>
        <taxon>Bdelloidea</taxon>
        <taxon>Philodinida</taxon>
        <taxon>Philodinidae</taxon>
        <taxon>Rotaria</taxon>
    </lineage>
</organism>
<dbReference type="AlphaFoldDB" id="A0A815EWK6"/>
<name>A0A815EWK6_9BILA</name>
<accession>A0A815EWK6</accession>